<feature type="transmembrane region" description="Helical" evidence="1">
    <location>
        <begin position="115"/>
        <end position="130"/>
    </location>
</feature>
<name>A0ABT9W5F6_9BACI</name>
<keyword evidence="1" id="KW-1133">Transmembrane helix</keyword>
<sequence length="380" mass="43849">MGRIRILDVLRGLAIIGTLGTNIWIFATLGDIDFLFGETFEWWTTAETIASTLFVFFTNGKFLGMLTILFGVGLELKRQKHERLGTPWLGVYMWSAILLFIDGFIHFLLVFEYDILMSYAITAIIVAWLLQRGPKWTKRVGYTLATLHVIGVALLSLLLAFLLNDPEGLREFQNILVASTELYLHGTWWEQVTYRFQGFWSLRGEAIGVIPMNICLFLVGVWFVRLGMFGVDDRGKTLRRKLLIWGLALGLPLNALVLIPNGYFEMAVRYLFAPILSLGYIGLVSLCMEKSFFTFTFRRFEEIGRMALSCYILQNIVASIMFYGWGFGLGQYSNTWLILEGWLFISLLMMVFAHFWLRRFRSGPVEYVWRKMAAWPMKKT</sequence>
<dbReference type="RefSeq" id="WP_307398237.1">
    <property type="nucleotide sequence ID" value="NZ_BAAADK010000040.1"/>
</dbReference>
<dbReference type="Pfam" id="PF04235">
    <property type="entry name" value="DUF418"/>
    <property type="match status" value="1"/>
</dbReference>
<comment type="caution">
    <text evidence="3">The sequence shown here is derived from an EMBL/GenBank/DDBJ whole genome shotgun (WGS) entry which is preliminary data.</text>
</comment>
<dbReference type="PANTHER" id="PTHR30590">
    <property type="entry name" value="INNER MEMBRANE PROTEIN"/>
    <property type="match status" value="1"/>
</dbReference>
<proteinExistence type="predicted"/>
<feature type="transmembrane region" description="Helical" evidence="1">
    <location>
        <begin position="49"/>
        <end position="76"/>
    </location>
</feature>
<reference evidence="3 4" key="1">
    <citation type="submission" date="2023-07" db="EMBL/GenBank/DDBJ databases">
        <title>Genomic Encyclopedia of Type Strains, Phase IV (KMG-IV): sequencing the most valuable type-strain genomes for metagenomic binning, comparative biology and taxonomic classification.</title>
        <authorList>
            <person name="Goeker M."/>
        </authorList>
    </citation>
    <scope>NUCLEOTIDE SEQUENCE [LARGE SCALE GENOMIC DNA]</scope>
    <source>
        <strain evidence="3 4">DSM 12751</strain>
    </source>
</reference>
<feature type="transmembrane region" description="Helical" evidence="1">
    <location>
        <begin position="206"/>
        <end position="230"/>
    </location>
</feature>
<dbReference type="InterPro" id="IPR052529">
    <property type="entry name" value="Bact_Transport_Assoc"/>
</dbReference>
<feature type="transmembrane region" description="Helical" evidence="1">
    <location>
        <begin position="270"/>
        <end position="288"/>
    </location>
</feature>
<dbReference type="PANTHER" id="PTHR30590:SF2">
    <property type="entry name" value="INNER MEMBRANE PROTEIN"/>
    <property type="match status" value="1"/>
</dbReference>
<feature type="transmembrane region" description="Helical" evidence="1">
    <location>
        <begin position="142"/>
        <end position="163"/>
    </location>
</feature>
<dbReference type="InterPro" id="IPR007349">
    <property type="entry name" value="DUF418"/>
</dbReference>
<keyword evidence="1" id="KW-0472">Membrane</keyword>
<feature type="transmembrane region" description="Helical" evidence="1">
    <location>
        <begin position="308"/>
        <end position="330"/>
    </location>
</feature>
<dbReference type="Proteomes" id="UP001235840">
    <property type="component" value="Unassembled WGS sequence"/>
</dbReference>
<protein>
    <recommendedName>
        <fullName evidence="2">DUF418 domain-containing protein</fullName>
    </recommendedName>
</protein>
<feature type="transmembrane region" description="Helical" evidence="1">
    <location>
        <begin position="336"/>
        <end position="357"/>
    </location>
</feature>
<feature type="domain" description="DUF418" evidence="2">
    <location>
        <begin position="224"/>
        <end position="375"/>
    </location>
</feature>
<feature type="transmembrane region" description="Helical" evidence="1">
    <location>
        <begin position="242"/>
        <end position="264"/>
    </location>
</feature>
<dbReference type="EMBL" id="JAUSTY010000034">
    <property type="protein sequence ID" value="MDQ0168479.1"/>
    <property type="molecule type" value="Genomic_DNA"/>
</dbReference>
<keyword evidence="4" id="KW-1185">Reference proteome</keyword>
<evidence type="ECO:0000256" key="1">
    <source>
        <dbReference type="SAM" id="Phobius"/>
    </source>
</evidence>
<gene>
    <name evidence="3" type="ORF">J2S11_004441</name>
</gene>
<keyword evidence="1" id="KW-0812">Transmembrane</keyword>
<organism evidence="3 4">
    <name type="scientific">Caldalkalibacillus horti</name>
    <dbReference type="NCBI Taxonomy" id="77523"/>
    <lineage>
        <taxon>Bacteria</taxon>
        <taxon>Bacillati</taxon>
        <taxon>Bacillota</taxon>
        <taxon>Bacilli</taxon>
        <taxon>Bacillales</taxon>
        <taxon>Bacillaceae</taxon>
        <taxon>Caldalkalibacillus</taxon>
    </lineage>
</organism>
<evidence type="ECO:0000313" key="3">
    <source>
        <dbReference type="EMBL" id="MDQ0168479.1"/>
    </source>
</evidence>
<feature type="transmembrane region" description="Helical" evidence="1">
    <location>
        <begin position="88"/>
        <end position="109"/>
    </location>
</feature>
<evidence type="ECO:0000313" key="4">
    <source>
        <dbReference type="Proteomes" id="UP001235840"/>
    </source>
</evidence>
<feature type="transmembrane region" description="Helical" evidence="1">
    <location>
        <begin position="12"/>
        <end position="29"/>
    </location>
</feature>
<accession>A0ABT9W5F6</accession>
<evidence type="ECO:0000259" key="2">
    <source>
        <dbReference type="Pfam" id="PF04235"/>
    </source>
</evidence>